<protein>
    <submittedName>
        <fullName evidence="2">Protein ABHD18</fullName>
    </submittedName>
</protein>
<evidence type="ECO:0000313" key="2">
    <source>
        <dbReference type="WBParaSite" id="Smp_197480.1"/>
    </source>
</evidence>
<dbReference type="Pfam" id="PF09752">
    <property type="entry name" value="ABHD18"/>
    <property type="match status" value="1"/>
</dbReference>
<dbReference type="Gene3D" id="3.40.50.1820">
    <property type="entry name" value="alpha/beta hydrolase"/>
    <property type="match status" value="1"/>
</dbReference>
<dbReference type="AlphaFoldDB" id="A0A3Q0KUJ6"/>
<accession>A0A3Q0KUJ6</accession>
<reference evidence="2" key="2">
    <citation type="submission" date="2018-12" db="UniProtKB">
        <authorList>
            <consortium name="WormBaseParasite"/>
        </authorList>
    </citation>
    <scope>IDENTIFICATION</scope>
    <source>
        <strain evidence="2">Puerto Rican</strain>
    </source>
</reference>
<dbReference type="Proteomes" id="UP000008854">
    <property type="component" value="Unassembled WGS sequence"/>
</dbReference>
<name>A0A3Q0KUJ6_SCHMA</name>
<dbReference type="WBParaSite" id="Smp_197480.1">
    <property type="protein sequence ID" value="Smp_197480.1"/>
    <property type="gene ID" value="Smp_197480"/>
</dbReference>
<dbReference type="InterPro" id="IPR029058">
    <property type="entry name" value="AB_hydrolase_fold"/>
</dbReference>
<dbReference type="PANTHER" id="PTHR13617:SF14">
    <property type="entry name" value="PROTEIN ABHD18"/>
    <property type="match status" value="1"/>
</dbReference>
<organism evidence="1 2">
    <name type="scientific">Schistosoma mansoni</name>
    <name type="common">Blood fluke</name>
    <dbReference type="NCBI Taxonomy" id="6183"/>
    <lineage>
        <taxon>Eukaryota</taxon>
        <taxon>Metazoa</taxon>
        <taxon>Spiralia</taxon>
        <taxon>Lophotrochozoa</taxon>
        <taxon>Platyhelminthes</taxon>
        <taxon>Trematoda</taxon>
        <taxon>Digenea</taxon>
        <taxon>Strigeidida</taxon>
        <taxon>Schistosomatoidea</taxon>
        <taxon>Schistosomatidae</taxon>
        <taxon>Schistosoma</taxon>
    </lineage>
</organism>
<evidence type="ECO:0000313" key="1">
    <source>
        <dbReference type="Proteomes" id="UP000008854"/>
    </source>
</evidence>
<dbReference type="PANTHER" id="PTHR13617">
    <property type="entry name" value="PROTEIN ABHD18"/>
    <property type="match status" value="1"/>
</dbReference>
<keyword evidence="1" id="KW-1185">Reference proteome</keyword>
<dbReference type="InParanoid" id="A0A3Q0KUJ6"/>
<dbReference type="SUPFAM" id="SSF53474">
    <property type="entry name" value="alpha/beta-Hydrolases"/>
    <property type="match status" value="1"/>
</dbReference>
<dbReference type="FunCoup" id="A0A3Q0KUJ6">
    <property type="interactions" value="157"/>
</dbReference>
<sequence length="541" mass="61137">MSTFDKIYRSVMPLKFFSEGWGPPDTLIKLIENMKIVTNRDKFCSVNIRTDIHIDKKTEDKSTIQIEGSFISPFDSVISNALKGDNRIARFQMIIPRKWSTNYRAVCIHFSGTGDQNYYRRRVFLASSLIKDGIASIILMHPFYSKRKPDEQQGSGLNSVSDLFIMGGALIMECSALLKWCEHNGYGPFALHGISMGGYMSALCATVWPKPISLIPCLSWTSASCVFLEGILSNTVNWSVLTKQYYSDSAYSDVIRPQIQPAVPEFCKVTDETSNDTLGDYLQNSPRTPVSINSLHSKYSDPVNVASLAAFSKQSDSRLHPIKRHSLKSSHSNFQVRDILSQFINMSNSASQLSSSHSNTHKFTVAEKFLPSIMYTGFPNFLSSFNFNKVFRFQSNSSRWHKQIPSFPRVSSPSVSFLRTNLSPDPEVRQFLRDLLDYFTHLGNFSPVIDSRLVLSVAAEYDAYVPRGSVCSLKIVYPNGEIRFLPQSGHVGAYVKNSIWTNDFRKAISDCLNQQVQLYHHEPGPFGRINTTRKNVQLIKH</sequence>
<reference evidence="1" key="1">
    <citation type="journal article" date="2012" name="PLoS Negl. Trop. Dis.">
        <title>A systematically improved high quality genome and transcriptome of the human blood fluke Schistosoma mansoni.</title>
        <authorList>
            <person name="Protasio A.V."/>
            <person name="Tsai I.J."/>
            <person name="Babbage A."/>
            <person name="Nichol S."/>
            <person name="Hunt M."/>
            <person name="Aslett M.A."/>
            <person name="De Silva N."/>
            <person name="Velarde G.S."/>
            <person name="Anderson T.J."/>
            <person name="Clark R.C."/>
            <person name="Davidson C."/>
            <person name="Dillon G.P."/>
            <person name="Holroyd N.E."/>
            <person name="LoVerde P.T."/>
            <person name="Lloyd C."/>
            <person name="McQuillan J."/>
            <person name="Oliveira G."/>
            <person name="Otto T.D."/>
            <person name="Parker-Manuel S.J."/>
            <person name="Quail M.A."/>
            <person name="Wilson R.A."/>
            <person name="Zerlotini A."/>
            <person name="Dunne D.W."/>
            <person name="Berriman M."/>
        </authorList>
    </citation>
    <scope>NUCLEOTIDE SEQUENCE [LARGE SCALE GENOMIC DNA]</scope>
    <source>
        <strain evidence="1">Puerto Rican</strain>
    </source>
</reference>
<dbReference type="InterPro" id="IPR019149">
    <property type="entry name" value="ABHD18"/>
</dbReference>
<proteinExistence type="predicted"/>